<dbReference type="KEGG" id="jag:GJA_4824"/>
<dbReference type="HOGENOM" id="CLU_075065_1_0_4"/>
<dbReference type="GO" id="GO:0016989">
    <property type="term" value="F:sigma factor antagonist activity"/>
    <property type="evidence" value="ECO:0007669"/>
    <property type="project" value="TreeGrafter"/>
</dbReference>
<keyword evidence="1" id="KW-0472">Membrane</keyword>
<keyword evidence="4" id="KW-1185">Reference proteome</keyword>
<feature type="domain" description="Anti-sigma K factor RskA C-terminal" evidence="2">
    <location>
        <begin position="105"/>
        <end position="227"/>
    </location>
</feature>
<dbReference type="EMBL" id="HG322949">
    <property type="protein sequence ID" value="CDG85428.1"/>
    <property type="molecule type" value="Genomic_DNA"/>
</dbReference>
<dbReference type="PATRIC" id="fig|1349767.4.peg.1449"/>
<dbReference type="RefSeq" id="WP_038496781.1">
    <property type="nucleotide sequence ID" value="NZ_BCTH01000076.1"/>
</dbReference>
<evidence type="ECO:0000313" key="3">
    <source>
        <dbReference type="EMBL" id="CDG85428.1"/>
    </source>
</evidence>
<organism evidence="3 4">
    <name type="scientific">Janthinobacterium agaricidamnosum NBRC 102515 = DSM 9628</name>
    <dbReference type="NCBI Taxonomy" id="1349767"/>
    <lineage>
        <taxon>Bacteria</taxon>
        <taxon>Pseudomonadati</taxon>
        <taxon>Pseudomonadota</taxon>
        <taxon>Betaproteobacteria</taxon>
        <taxon>Burkholderiales</taxon>
        <taxon>Oxalobacteraceae</taxon>
        <taxon>Janthinobacterium</taxon>
    </lineage>
</organism>
<evidence type="ECO:0000259" key="2">
    <source>
        <dbReference type="Pfam" id="PF10099"/>
    </source>
</evidence>
<keyword evidence="1" id="KW-0812">Transmembrane</keyword>
<proteinExistence type="predicted"/>
<dbReference type="GO" id="GO:0006417">
    <property type="term" value="P:regulation of translation"/>
    <property type="evidence" value="ECO:0007669"/>
    <property type="project" value="TreeGrafter"/>
</dbReference>
<keyword evidence="1" id="KW-1133">Transmembrane helix</keyword>
<dbReference type="InterPro" id="IPR018764">
    <property type="entry name" value="RskA_C"/>
</dbReference>
<evidence type="ECO:0000313" key="4">
    <source>
        <dbReference type="Proteomes" id="UP000027604"/>
    </source>
</evidence>
<sequence>MTELADDVMQLAGEYVLGTLSLAQRRQVERRMPHEPALRHAVDDWERRLLPLTALAEAQQPSAQLWPRIERSLPMPRRGRVGQSGGWRAWWDSLWLWRGLTAGGVAVAAVLALLVAGKLAEPAPQPGYMVVLVQPQDRAPGWVVQTGSRNQLSLTPLGQVALPKQKALQFWTKGNDWNGPRSLGLVNPGQSKRLVMDQLPPVQADQLFEITLEPEAGSPTGKPSGPVLFIGRAVKVM</sequence>
<dbReference type="PANTHER" id="PTHR37461:SF1">
    <property type="entry name" value="ANTI-SIGMA-K FACTOR RSKA"/>
    <property type="match status" value="1"/>
</dbReference>
<evidence type="ECO:0000256" key="1">
    <source>
        <dbReference type="SAM" id="Phobius"/>
    </source>
</evidence>
<gene>
    <name evidence="3" type="ORF">GJA_4824</name>
</gene>
<dbReference type="InterPro" id="IPR051474">
    <property type="entry name" value="Anti-sigma-K/W_factor"/>
</dbReference>
<protein>
    <submittedName>
        <fullName evidence="3">RNA polymerase sigma-70 family protein</fullName>
    </submittedName>
</protein>
<dbReference type="OrthoDB" id="5298046at2"/>
<dbReference type="Proteomes" id="UP000027604">
    <property type="component" value="Chromosome I"/>
</dbReference>
<name>W0VDH3_9BURK</name>
<reference evidence="3 4" key="1">
    <citation type="journal article" date="2015" name="Genome Announc.">
        <title>Genome Sequence of Mushroom Soft-Rot Pathogen Janthinobacterium agaricidamnosum.</title>
        <authorList>
            <person name="Graupner K."/>
            <person name="Lackner G."/>
            <person name="Hertweck C."/>
        </authorList>
    </citation>
    <scope>NUCLEOTIDE SEQUENCE [LARGE SCALE GENOMIC DNA]</scope>
    <source>
        <strain evidence="4">NBRC 102515 / DSM 9628</strain>
    </source>
</reference>
<dbReference type="eggNOG" id="COG5343">
    <property type="taxonomic scope" value="Bacteria"/>
</dbReference>
<dbReference type="STRING" id="1349767.GJA_4824"/>
<feature type="transmembrane region" description="Helical" evidence="1">
    <location>
        <begin position="95"/>
        <end position="116"/>
    </location>
</feature>
<dbReference type="AlphaFoldDB" id="W0VDH3"/>
<accession>W0VDH3</accession>
<dbReference type="Pfam" id="PF10099">
    <property type="entry name" value="RskA_C"/>
    <property type="match status" value="1"/>
</dbReference>
<dbReference type="GO" id="GO:0005886">
    <property type="term" value="C:plasma membrane"/>
    <property type="evidence" value="ECO:0007669"/>
    <property type="project" value="InterPro"/>
</dbReference>
<dbReference type="PANTHER" id="PTHR37461">
    <property type="entry name" value="ANTI-SIGMA-K FACTOR RSKA"/>
    <property type="match status" value="1"/>
</dbReference>